<proteinExistence type="predicted"/>
<name>A0A8S0V8R1_OLEEU</name>
<dbReference type="OrthoDB" id="603047at2759"/>
<dbReference type="AlphaFoldDB" id="A0A8S0V8R1"/>
<accession>A0A8S0V8R1</accession>
<sequence>MSAMEIGIERQSSIEKEPLTLNIDQIQFARASLSLSLSLSIYIYIYTHTHTHRSVSVDVFLGWIWLLQEAALYVMNNRSIEEALRIFTKGLKPVVNSVGNESDELMNSGEELETSTNELRILEIRDIVSAPF</sequence>
<evidence type="ECO:0000313" key="1">
    <source>
        <dbReference type="EMBL" id="CAA3027701.1"/>
    </source>
</evidence>
<protein>
    <submittedName>
        <fullName evidence="1">Uncharacterized protein</fullName>
    </submittedName>
</protein>
<reference evidence="1 2" key="1">
    <citation type="submission" date="2019-12" db="EMBL/GenBank/DDBJ databases">
        <authorList>
            <person name="Alioto T."/>
            <person name="Alioto T."/>
            <person name="Gomez Garrido J."/>
        </authorList>
    </citation>
    <scope>NUCLEOTIDE SEQUENCE [LARGE SCALE GENOMIC DNA]</scope>
</reference>
<comment type="caution">
    <text evidence="1">The sequence shown here is derived from an EMBL/GenBank/DDBJ whole genome shotgun (WGS) entry which is preliminary data.</text>
</comment>
<dbReference type="Proteomes" id="UP000594638">
    <property type="component" value="Unassembled WGS sequence"/>
</dbReference>
<keyword evidence="2" id="KW-1185">Reference proteome</keyword>
<gene>
    <name evidence="1" type="ORF">OLEA9_A071398</name>
</gene>
<dbReference type="PANTHER" id="PTHR34808:SF2">
    <property type="entry name" value="EXPRESSED PROTEIN"/>
    <property type="match status" value="1"/>
</dbReference>
<dbReference type="Gramene" id="OE9A071398T1">
    <property type="protein sequence ID" value="OE9A071398C1"/>
    <property type="gene ID" value="OE9A071398"/>
</dbReference>
<dbReference type="EMBL" id="CACTIH010009216">
    <property type="protein sequence ID" value="CAA3027701.1"/>
    <property type="molecule type" value="Genomic_DNA"/>
</dbReference>
<evidence type="ECO:0000313" key="2">
    <source>
        <dbReference type="Proteomes" id="UP000594638"/>
    </source>
</evidence>
<dbReference type="PANTHER" id="PTHR34808">
    <property type="entry name" value="EXPRESSED PROTEIN"/>
    <property type="match status" value="1"/>
</dbReference>
<organism evidence="1 2">
    <name type="scientific">Olea europaea subsp. europaea</name>
    <dbReference type="NCBI Taxonomy" id="158383"/>
    <lineage>
        <taxon>Eukaryota</taxon>
        <taxon>Viridiplantae</taxon>
        <taxon>Streptophyta</taxon>
        <taxon>Embryophyta</taxon>
        <taxon>Tracheophyta</taxon>
        <taxon>Spermatophyta</taxon>
        <taxon>Magnoliopsida</taxon>
        <taxon>eudicotyledons</taxon>
        <taxon>Gunneridae</taxon>
        <taxon>Pentapetalae</taxon>
        <taxon>asterids</taxon>
        <taxon>lamiids</taxon>
        <taxon>Lamiales</taxon>
        <taxon>Oleaceae</taxon>
        <taxon>Oleeae</taxon>
        <taxon>Olea</taxon>
    </lineage>
</organism>